<evidence type="ECO:0000256" key="2">
    <source>
        <dbReference type="ARBA" id="ARBA00023015"/>
    </source>
</evidence>
<organism evidence="7 8">
    <name type="scientific">Actinophytocola xinjiangensis</name>
    <dbReference type="NCBI Taxonomy" id="485602"/>
    <lineage>
        <taxon>Bacteria</taxon>
        <taxon>Bacillati</taxon>
        <taxon>Actinomycetota</taxon>
        <taxon>Actinomycetes</taxon>
        <taxon>Pseudonocardiales</taxon>
        <taxon>Pseudonocardiaceae</taxon>
    </lineage>
</organism>
<evidence type="ECO:0000313" key="7">
    <source>
        <dbReference type="EMBL" id="OLF14207.1"/>
    </source>
</evidence>
<dbReference type="CDD" id="cd15831">
    <property type="entry name" value="BTAD"/>
    <property type="match status" value="1"/>
</dbReference>
<keyword evidence="3 5" id="KW-0238">DNA-binding</keyword>
<dbReference type="GO" id="GO:0003677">
    <property type="term" value="F:DNA binding"/>
    <property type="evidence" value="ECO:0007669"/>
    <property type="project" value="UniProtKB-UniRule"/>
</dbReference>
<dbReference type="SUPFAM" id="SSF48452">
    <property type="entry name" value="TPR-like"/>
    <property type="match status" value="2"/>
</dbReference>
<dbReference type="InterPro" id="IPR011990">
    <property type="entry name" value="TPR-like_helical_dom_sf"/>
</dbReference>
<dbReference type="Pfam" id="PF00486">
    <property type="entry name" value="Trans_reg_C"/>
    <property type="match status" value="1"/>
</dbReference>
<evidence type="ECO:0000256" key="1">
    <source>
        <dbReference type="ARBA" id="ARBA00005820"/>
    </source>
</evidence>
<keyword evidence="2" id="KW-0805">Transcription regulation</keyword>
<dbReference type="GO" id="GO:0000160">
    <property type="term" value="P:phosphorelay signal transduction system"/>
    <property type="evidence" value="ECO:0007669"/>
    <property type="project" value="InterPro"/>
</dbReference>
<evidence type="ECO:0000256" key="3">
    <source>
        <dbReference type="ARBA" id="ARBA00023125"/>
    </source>
</evidence>
<dbReference type="Gene3D" id="1.10.10.10">
    <property type="entry name" value="Winged helix-like DNA-binding domain superfamily/Winged helix DNA-binding domain"/>
    <property type="match status" value="1"/>
</dbReference>
<dbReference type="PROSITE" id="PS51755">
    <property type="entry name" value="OMPR_PHOB"/>
    <property type="match status" value="1"/>
</dbReference>
<comment type="similarity">
    <text evidence="1">Belongs to the AfsR/DnrI/RedD regulatory family.</text>
</comment>
<dbReference type="InterPro" id="IPR001867">
    <property type="entry name" value="OmpR/PhoB-type_DNA-bd"/>
</dbReference>
<dbReference type="InterPro" id="IPR019734">
    <property type="entry name" value="TPR_rpt"/>
</dbReference>
<dbReference type="RefSeq" id="WP_075131154.1">
    <property type="nucleotide sequence ID" value="NZ_MSIF01000001.1"/>
</dbReference>
<feature type="DNA-binding region" description="OmpR/PhoB-type" evidence="5">
    <location>
        <begin position="1"/>
        <end position="97"/>
    </location>
</feature>
<dbReference type="Proteomes" id="UP000185696">
    <property type="component" value="Unassembled WGS sequence"/>
</dbReference>
<accession>A0A7Z0WT02</accession>
<evidence type="ECO:0000313" key="8">
    <source>
        <dbReference type="Proteomes" id="UP000185696"/>
    </source>
</evidence>
<evidence type="ECO:0000256" key="4">
    <source>
        <dbReference type="ARBA" id="ARBA00023163"/>
    </source>
</evidence>
<dbReference type="InterPro" id="IPR016032">
    <property type="entry name" value="Sig_transdc_resp-reg_C-effctor"/>
</dbReference>
<sequence>MSSIAEGYRLLGVPEARVDGQLVDVGHARQQSVLVVLLIEADKPVSADQLMDRVWGDDLPVRGRATLHSYLSRLRRALVSAGGAGIVRRRGGYAIPVDPMAVDLYRFHHLVEQARATDDEDRALRFMREALGLWRGEAFAGLRSPWLDDVRTTLHQHRLAVELDRADLLLRRGNHGDLVVELTARAAEHPLDERLGGQLMLSLYLSGRQADALEHYQDLRTRLIGELGLDPGADLQRLHQRIVAADPSLSPSRTAPARVVHVPRQLPRDLPTLIGRDDELDVLNGMLHGEATTAGPVVVLHGAPGVGKSALATRAAHLAASRFADGHLHVNLRGATPGVTPLSPVEALHQLLRGLGAVGSDLPADVDKAAGLLRTMVAGRRLLIVLDNAATPAQVRPLLAGCAVLVTSRTRLATVEGVTHLRVGSLAAEEASMMLDALVPDVRPAADPKAVRRLAELCGNLPLGLHVAAARLNARPSWAVSDLVERLADARHRLAELASGDTALRSSLAVSHAALRDSDDPTDRTAAKALCLFGLVPVTEIDLTLAAAMLDTSPAEADRTVERLLDAHLVEEHVPGRFLMHDLIRLFANECGLDTVSAPERSQVLTRVLGYLLATVARANALVYPHRAHHPATGDGVRFSPLGGTEEASRWLDEHRRDLIEVVRQAWLGPAEHLRLGVDLALGLHWYLHSGANDLSALVGFQQEVVAAAERLGDRGSLAVAHGNLAVTNLHVGQPDQALVHGSAELEICRELRDRFGEQRALGNLGYTHLARQRPDQAIEFLQRQLEIARDIGAAVGQAFALVNLGKAHHQLGRSAEAISMIETGLALYERMDDHYRQTDVCEVLARIHIDLGQYDRAIELMTQGLDQARRSANRFGEIWALTVLARAHRLAGNAEDAGRCAEQAVVSSDGLHGTQARTDALSEYSKSVSTT</sequence>
<reference evidence="7 8" key="1">
    <citation type="submission" date="2016-12" db="EMBL/GenBank/DDBJ databases">
        <title>The draft genome sequence of Actinophytocola xinjiangensis.</title>
        <authorList>
            <person name="Wang W."/>
            <person name="Yuan L."/>
        </authorList>
    </citation>
    <scope>NUCLEOTIDE SEQUENCE [LARGE SCALE GENOMIC DNA]</scope>
    <source>
        <strain evidence="7 8">CGMCC 4.4663</strain>
    </source>
</reference>
<keyword evidence="8" id="KW-1185">Reference proteome</keyword>
<dbReference type="InterPro" id="IPR005158">
    <property type="entry name" value="BTAD"/>
</dbReference>
<dbReference type="Pfam" id="PF03704">
    <property type="entry name" value="BTAD"/>
    <property type="match status" value="1"/>
</dbReference>
<dbReference type="InterPro" id="IPR027417">
    <property type="entry name" value="P-loop_NTPase"/>
</dbReference>
<dbReference type="SUPFAM" id="SSF52540">
    <property type="entry name" value="P-loop containing nucleoside triphosphate hydrolases"/>
    <property type="match status" value="1"/>
</dbReference>
<dbReference type="SMART" id="SM00028">
    <property type="entry name" value="TPR"/>
    <property type="match status" value="4"/>
</dbReference>
<dbReference type="SMART" id="SM01043">
    <property type="entry name" value="BTAD"/>
    <property type="match status" value="1"/>
</dbReference>
<evidence type="ECO:0000256" key="5">
    <source>
        <dbReference type="PROSITE-ProRule" id="PRU01091"/>
    </source>
</evidence>
<dbReference type="PANTHER" id="PTHR35807:SF1">
    <property type="entry name" value="TRANSCRIPTIONAL REGULATOR REDD"/>
    <property type="match status" value="1"/>
</dbReference>
<protein>
    <recommendedName>
        <fullName evidence="6">OmpR/PhoB-type domain-containing protein</fullName>
    </recommendedName>
</protein>
<dbReference type="Gene3D" id="3.40.50.300">
    <property type="entry name" value="P-loop containing nucleotide triphosphate hydrolases"/>
    <property type="match status" value="1"/>
</dbReference>
<dbReference type="Pfam" id="PF13191">
    <property type="entry name" value="AAA_16"/>
    <property type="match status" value="1"/>
</dbReference>
<dbReference type="InterPro" id="IPR041664">
    <property type="entry name" value="AAA_16"/>
</dbReference>
<dbReference type="Gene3D" id="1.25.40.10">
    <property type="entry name" value="Tetratricopeptide repeat domain"/>
    <property type="match status" value="2"/>
</dbReference>
<evidence type="ECO:0000259" key="6">
    <source>
        <dbReference type="PROSITE" id="PS51755"/>
    </source>
</evidence>
<dbReference type="SUPFAM" id="SSF46894">
    <property type="entry name" value="C-terminal effector domain of the bipartite response regulators"/>
    <property type="match status" value="1"/>
</dbReference>
<dbReference type="InterPro" id="IPR036388">
    <property type="entry name" value="WH-like_DNA-bd_sf"/>
</dbReference>
<gene>
    <name evidence="7" type="ORF">BLA60_03440</name>
</gene>
<comment type="caution">
    <text evidence="7">The sequence shown here is derived from an EMBL/GenBank/DDBJ whole genome shotgun (WGS) entry which is preliminary data.</text>
</comment>
<keyword evidence="4" id="KW-0804">Transcription</keyword>
<dbReference type="SMART" id="SM00862">
    <property type="entry name" value="Trans_reg_C"/>
    <property type="match status" value="1"/>
</dbReference>
<dbReference type="InterPro" id="IPR051677">
    <property type="entry name" value="AfsR-DnrI-RedD_regulator"/>
</dbReference>
<dbReference type="PANTHER" id="PTHR35807">
    <property type="entry name" value="TRANSCRIPTIONAL REGULATOR REDD-RELATED"/>
    <property type="match status" value="1"/>
</dbReference>
<dbReference type="PRINTS" id="PR00364">
    <property type="entry name" value="DISEASERSIST"/>
</dbReference>
<dbReference type="EMBL" id="MSIF01000001">
    <property type="protein sequence ID" value="OLF14207.1"/>
    <property type="molecule type" value="Genomic_DNA"/>
</dbReference>
<name>A0A7Z0WT02_9PSEU</name>
<dbReference type="GO" id="GO:0006355">
    <property type="term" value="P:regulation of DNA-templated transcription"/>
    <property type="evidence" value="ECO:0007669"/>
    <property type="project" value="InterPro"/>
</dbReference>
<dbReference type="AlphaFoldDB" id="A0A7Z0WT02"/>
<proteinExistence type="inferred from homology"/>
<feature type="domain" description="OmpR/PhoB-type" evidence="6">
    <location>
        <begin position="1"/>
        <end position="97"/>
    </location>
</feature>
<dbReference type="Pfam" id="PF13424">
    <property type="entry name" value="TPR_12"/>
    <property type="match status" value="2"/>
</dbReference>